<evidence type="ECO:0000256" key="1">
    <source>
        <dbReference type="SAM" id="MobiDB-lite"/>
    </source>
</evidence>
<dbReference type="RefSeq" id="WP_258778005.1">
    <property type="nucleotide sequence ID" value="NZ_JANUGP010000006.1"/>
</dbReference>
<protein>
    <submittedName>
        <fullName evidence="2">Type I-E CRISPR-associated protein Cas6/Cse3/CasE</fullName>
    </submittedName>
</protein>
<dbReference type="SMART" id="SM01101">
    <property type="entry name" value="CRISPR_assoc"/>
    <property type="match status" value="1"/>
</dbReference>
<dbReference type="EMBL" id="JANUGP010000006">
    <property type="protein sequence ID" value="MCS0601592.1"/>
    <property type="molecule type" value="Genomic_DNA"/>
</dbReference>
<dbReference type="Gene3D" id="3.30.70.1200">
    <property type="entry name" value="Crispr-associated protein, domain 1"/>
    <property type="match status" value="1"/>
</dbReference>
<keyword evidence="3" id="KW-1185">Reference proteome</keyword>
<dbReference type="NCBIfam" id="TIGR01907">
    <property type="entry name" value="casE_Cse3"/>
    <property type="match status" value="1"/>
</dbReference>
<dbReference type="Proteomes" id="UP001205612">
    <property type="component" value="Unassembled WGS sequence"/>
</dbReference>
<proteinExistence type="predicted"/>
<name>A0ABT2AZD6_9ACTN</name>
<dbReference type="SUPFAM" id="SSF117987">
    <property type="entry name" value="CRISPR-associated protein"/>
    <property type="match status" value="2"/>
</dbReference>
<dbReference type="Pfam" id="PF08798">
    <property type="entry name" value="CRISPR_assoc"/>
    <property type="match status" value="1"/>
</dbReference>
<organism evidence="2 3">
    <name type="scientific">Streptomyces pyxinicus</name>
    <dbReference type="NCBI Taxonomy" id="2970331"/>
    <lineage>
        <taxon>Bacteria</taxon>
        <taxon>Bacillati</taxon>
        <taxon>Actinomycetota</taxon>
        <taxon>Actinomycetes</taxon>
        <taxon>Kitasatosporales</taxon>
        <taxon>Streptomycetaceae</taxon>
        <taxon>Streptomyces</taxon>
    </lineage>
</organism>
<feature type="compositionally biased region" description="Basic and acidic residues" evidence="1">
    <location>
        <begin position="192"/>
        <end position="209"/>
    </location>
</feature>
<evidence type="ECO:0000313" key="2">
    <source>
        <dbReference type="EMBL" id="MCS0601592.1"/>
    </source>
</evidence>
<dbReference type="Gene3D" id="3.30.70.1210">
    <property type="entry name" value="Crispr-associated protein, domain 2"/>
    <property type="match status" value="1"/>
</dbReference>
<comment type="caution">
    <text evidence="2">The sequence shown here is derived from an EMBL/GenBank/DDBJ whole genome shotgun (WGS) entry which is preliminary data.</text>
</comment>
<evidence type="ECO:0000313" key="3">
    <source>
        <dbReference type="Proteomes" id="UP001205612"/>
    </source>
</evidence>
<accession>A0ABT2AZD6</accession>
<dbReference type="CDD" id="cd09727">
    <property type="entry name" value="Cas6_I-E"/>
    <property type="match status" value="1"/>
</dbReference>
<reference evidence="2 3" key="1">
    <citation type="submission" date="2022-08" db="EMBL/GenBank/DDBJ databases">
        <authorList>
            <person name="Somphong A."/>
            <person name="Phongsopitanun W."/>
        </authorList>
    </citation>
    <scope>NUCLEOTIDE SEQUENCE [LARGE SCALE GENOMIC DNA]</scope>
    <source>
        <strain evidence="2 3">LP11</strain>
    </source>
</reference>
<feature type="region of interest" description="Disordered" evidence="1">
    <location>
        <begin position="192"/>
        <end position="223"/>
    </location>
</feature>
<sequence>MYLTRFRINTARSGARALLASPQRLHGAVDMAFPEPTARDGSGPRVLWRLDKAPANRIDLLISSPGRPDLTHLAEQAGWPSLGAQGWTTFAYGEFLDGLSAGGEWAFRLTANPLHHIRRETDPVGAPTKRAAHVTVGHQVGWLLKRQERAGFEVLPREPAAAENDPGEETETGTGELPVQWRYHLVVHDRTPVRFQRRSEDPTSRRDARTGTGTGTGTGTDVRFTRATFDGRLRITDLAAFRRTLTHGMGKSKAYGCGLMTLAPVR</sequence>
<gene>
    <name evidence="2" type="primary">cas6e</name>
    <name evidence="2" type="ORF">NX794_10230</name>
</gene>
<dbReference type="InterPro" id="IPR010179">
    <property type="entry name" value="CRISPR-assoc_prot_Cse3"/>
</dbReference>